<sequence length="128" mass="14911">MQSLVPNEKQITLFEMLKEIENCIFSYNSITNVSEIYLTGNVVIRNGTFICKDGDKMSSMFFFDYPYFPKEITNSKFLFLTASDIVIFDGSKEFYSFSYCTFSNNCIFPYEEKYFKKTGLILYDSSSS</sequence>
<comment type="caution">
    <text evidence="1">The sequence shown here is derived from an EMBL/GenBank/DDBJ whole genome shotgun (WGS) entry which is preliminary data.</text>
</comment>
<protein>
    <submittedName>
        <fullName evidence="1">Uncharacterized protein</fullName>
    </submittedName>
</protein>
<evidence type="ECO:0000313" key="2">
    <source>
        <dbReference type="Proteomes" id="UP001470230"/>
    </source>
</evidence>
<dbReference type="Proteomes" id="UP001470230">
    <property type="component" value="Unassembled WGS sequence"/>
</dbReference>
<proteinExistence type="predicted"/>
<gene>
    <name evidence="1" type="ORF">M9Y10_037636</name>
</gene>
<organism evidence="1 2">
    <name type="scientific">Tritrichomonas musculus</name>
    <dbReference type="NCBI Taxonomy" id="1915356"/>
    <lineage>
        <taxon>Eukaryota</taxon>
        <taxon>Metamonada</taxon>
        <taxon>Parabasalia</taxon>
        <taxon>Tritrichomonadida</taxon>
        <taxon>Tritrichomonadidae</taxon>
        <taxon>Tritrichomonas</taxon>
    </lineage>
</organism>
<evidence type="ECO:0000313" key="1">
    <source>
        <dbReference type="EMBL" id="KAK8836699.1"/>
    </source>
</evidence>
<reference evidence="1 2" key="1">
    <citation type="submission" date="2024-04" db="EMBL/GenBank/DDBJ databases">
        <title>Tritrichomonas musculus Genome.</title>
        <authorList>
            <person name="Alves-Ferreira E."/>
            <person name="Grigg M."/>
            <person name="Lorenzi H."/>
            <person name="Galac M."/>
        </authorList>
    </citation>
    <scope>NUCLEOTIDE SEQUENCE [LARGE SCALE GENOMIC DNA]</scope>
    <source>
        <strain evidence="1 2">EAF2021</strain>
    </source>
</reference>
<name>A0ABR2GRY4_9EUKA</name>
<keyword evidence="2" id="KW-1185">Reference proteome</keyword>
<accession>A0ABR2GRY4</accession>
<dbReference type="EMBL" id="JAPFFF010000064">
    <property type="protein sequence ID" value="KAK8836699.1"/>
    <property type="molecule type" value="Genomic_DNA"/>
</dbReference>